<dbReference type="EMBL" id="JAQMUC010000060">
    <property type="protein sequence ID" value="MDB9536285.1"/>
    <property type="molecule type" value="Genomic_DNA"/>
</dbReference>
<dbReference type="RefSeq" id="WP_271796111.1">
    <property type="nucleotide sequence ID" value="NZ_JAQMUC010000060.1"/>
</dbReference>
<dbReference type="Pfam" id="PF00534">
    <property type="entry name" value="Glycos_transf_1"/>
    <property type="match status" value="1"/>
</dbReference>
<gene>
    <name evidence="3" type="ORF">PN451_10670</name>
</gene>
<feature type="domain" description="Glycosyl transferase family 1" evidence="1">
    <location>
        <begin position="222"/>
        <end position="378"/>
    </location>
</feature>
<dbReference type="Pfam" id="PF13579">
    <property type="entry name" value="Glyco_trans_4_4"/>
    <property type="match status" value="1"/>
</dbReference>
<dbReference type="CDD" id="cd03801">
    <property type="entry name" value="GT4_PimA-like"/>
    <property type="match status" value="1"/>
</dbReference>
<comment type="caution">
    <text evidence="3">The sequence shown here is derived from an EMBL/GenBank/DDBJ whole genome shotgun (WGS) entry which is preliminary data.</text>
</comment>
<dbReference type="InterPro" id="IPR001296">
    <property type="entry name" value="Glyco_trans_1"/>
</dbReference>
<dbReference type="Gene3D" id="3.40.50.2000">
    <property type="entry name" value="Glycogen Phosphorylase B"/>
    <property type="match status" value="2"/>
</dbReference>
<name>A0ABT5AIQ3_9CYAN</name>
<keyword evidence="4" id="KW-1185">Reference proteome</keyword>
<dbReference type="Proteomes" id="UP001211249">
    <property type="component" value="Unassembled WGS sequence"/>
</dbReference>
<dbReference type="PANTHER" id="PTHR45947">
    <property type="entry name" value="SULFOQUINOVOSYL TRANSFERASE SQD2"/>
    <property type="match status" value="1"/>
</dbReference>
<reference evidence="3 4" key="1">
    <citation type="submission" date="2023-01" db="EMBL/GenBank/DDBJ databases">
        <title>Genomes from the Australian National Cyanobacteria Reference Collection.</title>
        <authorList>
            <person name="Willis A."/>
            <person name="Lee E.M.F."/>
        </authorList>
    </citation>
    <scope>NUCLEOTIDE SEQUENCE [LARGE SCALE GENOMIC DNA]</scope>
    <source>
        <strain evidence="3 4">CS-1226</strain>
    </source>
</reference>
<evidence type="ECO:0000313" key="4">
    <source>
        <dbReference type="Proteomes" id="UP001211249"/>
    </source>
</evidence>
<dbReference type="InterPro" id="IPR028098">
    <property type="entry name" value="Glyco_trans_4-like_N"/>
</dbReference>
<proteinExistence type="predicted"/>
<evidence type="ECO:0000259" key="1">
    <source>
        <dbReference type="Pfam" id="PF00534"/>
    </source>
</evidence>
<evidence type="ECO:0000259" key="2">
    <source>
        <dbReference type="Pfam" id="PF13579"/>
    </source>
</evidence>
<dbReference type="PANTHER" id="PTHR45947:SF13">
    <property type="entry name" value="TRANSFERASE"/>
    <property type="match status" value="1"/>
</dbReference>
<dbReference type="InterPro" id="IPR050194">
    <property type="entry name" value="Glycosyltransferase_grp1"/>
</dbReference>
<accession>A0ABT5AIQ3</accession>
<organism evidence="3 4">
    <name type="scientific">Dolichospermum planctonicum CS-1226</name>
    <dbReference type="NCBI Taxonomy" id="3021751"/>
    <lineage>
        <taxon>Bacteria</taxon>
        <taxon>Bacillati</taxon>
        <taxon>Cyanobacteriota</taxon>
        <taxon>Cyanophyceae</taxon>
        <taxon>Nostocales</taxon>
        <taxon>Aphanizomenonaceae</taxon>
        <taxon>Dolichospermum</taxon>
        <taxon>Dolichospermum planctonicum</taxon>
    </lineage>
</organism>
<dbReference type="SUPFAM" id="SSF53756">
    <property type="entry name" value="UDP-Glycosyltransferase/glycogen phosphorylase"/>
    <property type="match status" value="1"/>
</dbReference>
<feature type="domain" description="Glycosyltransferase subfamily 4-like N-terminal" evidence="2">
    <location>
        <begin position="15"/>
        <end position="191"/>
    </location>
</feature>
<evidence type="ECO:0000313" key="3">
    <source>
        <dbReference type="EMBL" id="MDB9536285.1"/>
    </source>
</evidence>
<sequence length="410" mass="45642">MKILLVSGVYPPKIGGPSAQTQHIARNLMSRNIDVHIITYGDPNSSGIIDGIPITFIDETSRQGWVDKIVRNARIFYEINRILGEFKPNVLHMQTMSFNLTIMAGIIARFHRIPSIVKYSSDLVWDIINQDKMINISAKNLPQQLYTFVLELLQGFLFSVYDCIWATTPLYQKRLVQDFSISNNKILLLPNFTRLQPFEAIAAARKSANCQQGVIESVTHLKPIALLTVARLIPLKGIEICLEAISHLLDLPVSLRIIGSGSPDYELFLRDMAERLGISDRVEFAGAVSPTHIPGEYQSADIFILASYYEAFATVLIEAMAAGLPIIASNVGGMPMIVENEVSGKLVPVGDALSLAMAIRFLVVNEEERHAMAIAARTRAKAFDWDTGVDKLIETYKQLCPEQKINELET</sequence>
<protein>
    <submittedName>
        <fullName evidence="3">Glycosyltransferase family 4 protein</fullName>
    </submittedName>
</protein>